<organism evidence="2 3">
    <name type="scientific">Streptomyces evansiae</name>
    <dbReference type="NCBI Taxonomy" id="3075535"/>
    <lineage>
        <taxon>Bacteria</taxon>
        <taxon>Bacillati</taxon>
        <taxon>Actinomycetota</taxon>
        <taxon>Actinomycetes</taxon>
        <taxon>Kitasatosporales</taxon>
        <taxon>Streptomycetaceae</taxon>
        <taxon>Streptomyces</taxon>
    </lineage>
</organism>
<evidence type="ECO:0000259" key="1">
    <source>
        <dbReference type="Pfam" id="PF13340"/>
    </source>
</evidence>
<sequence length="86" mass="10099">MDDELWALIEPLLPPWPERTRGPRPVSDRLCLQDILYVLYNDTAMQLLPLESGFGSGQTCWRLLDRRQKADAFDRLHRKAREFVNS</sequence>
<evidence type="ECO:0000313" key="2">
    <source>
        <dbReference type="EMBL" id="MDT0407772.1"/>
    </source>
</evidence>
<keyword evidence="3" id="KW-1185">Reference proteome</keyword>
<dbReference type="InterPro" id="IPR025161">
    <property type="entry name" value="IS402-like_dom"/>
</dbReference>
<dbReference type="Proteomes" id="UP001183610">
    <property type="component" value="Unassembled WGS sequence"/>
</dbReference>
<dbReference type="RefSeq" id="WP_010262916.1">
    <property type="nucleotide sequence ID" value="NZ_JAVRET010000002.1"/>
</dbReference>
<feature type="domain" description="Insertion element IS402-like" evidence="1">
    <location>
        <begin position="1"/>
        <end position="77"/>
    </location>
</feature>
<dbReference type="Pfam" id="PF13340">
    <property type="entry name" value="DUF4096"/>
    <property type="match status" value="1"/>
</dbReference>
<proteinExistence type="predicted"/>
<comment type="caution">
    <text evidence="2">The sequence shown here is derived from an EMBL/GenBank/DDBJ whole genome shotgun (WGS) entry which is preliminary data.</text>
</comment>
<accession>A0ABU2QTL1</accession>
<evidence type="ECO:0000313" key="3">
    <source>
        <dbReference type="Proteomes" id="UP001183610"/>
    </source>
</evidence>
<protein>
    <submittedName>
        <fullName evidence="2">IS5 family transposase</fullName>
    </submittedName>
</protein>
<name>A0ABU2QTL1_9ACTN</name>
<dbReference type="EMBL" id="JAVRET010000002">
    <property type="protein sequence ID" value="MDT0407772.1"/>
    <property type="molecule type" value="Genomic_DNA"/>
</dbReference>
<reference evidence="3" key="1">
    <citation type="submission" date="2023-07" db="EMBL/GenBank/DDBJ databases">
        <title>30 novel species of actinomycetes from the DSMZ collection.</title>
        <authorList>
            <person name="Nouioui I."/>
        </authorList>
    </citation>
    <scope>NUCLEOTIDE SEQUENCE [LARGE SCALE GENOMIC DNA]</scope>
    <source>
        <strain evidence="3">DSM 41979</strain>
    </source>
</reference>
<gene>
    <name evidence="2" type="ORF">RM698_01735</name>
</gene>